<proteinExistence type="predicted"/>
<name>A0ABW4WX66_9BACT</name>
<dbReference type="PANTHER" id="PTHR13887:SF47">
    <property type="entry name" value="CLPXP ADAPTER PROTEIN SPXH"/>
    <property type="match status" value="1"/>
</dbReference>
<dbReference type="Proteomes" id="UP001597369">
    <property type="component" value="Unassembled WGS sequence"/>
</dbReference>
<dbReference type="InterPro" id="IPR036249">
    <property type="entry name" value="Thioredoxin-like_sf"/>
</dbReference>
<organism evidence="1 2">
    <name type="scientific">Pontibacter silvestris</name>
    <dbReference type="NCBI Taxonomy" id="2305183"/>
    <lineage>
        <taxon>Bacteria</taxon>
        <taxon>Pseudomonadati</taxon>
        <taxon>Bacteroidota</taxon>
        <taxon>Cytophagia</taxon>
        <taxon>Cytophagales</taxon>
        <taxon>Hymenobacteraceae</taxon>
        <taxon>Pontibacter</taxon>
    </lineage>
</organism>
<dbReference type="RefSeq" id="WP_229961173.1">
    <property type="nucleotide sequence ID" value="NZ_JAJJWI010000010.1"/>
</dbReference>
<dbReference type="CDD" id="cd03025">
    <property type="entry name" value="DsbA_FrnE_like"/>
    <property type="match status" value="1"/>
</dbReference>
<dbReference type="Gene3D" id="3.40.30.10">
    <property type="entry name" value="Glutaredoxin"/>
    <property type="match status" value="1"/>
</dbReference>
<dbReference type="EMBL" id="JBHUHV010000018">
    <property type="protein sequence ID" value="MFD2066360.1"/>
    <property type="molecule type" value="Genomic_DNA"/>
</dbReference>
<reference evidence="2" key="1">
    <citation type="journal article" date="2019" name="Int. J. Syst. Evol. Microbiol.">
        <title>The Global Catalogue of Microorganisms (GCM) 10K type strain sequencing project: providing services to taxonomists for standard genome sequencing and annotation.</title>
        <authorList>
            <consortium name="The Broad Institute Genomics Platform"/>
            <consortium name="The Broad Institute Genome Sequencing Center for Infectious Disease"/>
            <person name="Wu L."/>
            <person name="Ma J."/>
        </authorList>
    </citation>
    <scope>NUCLEOTIDE SEQUENCE [LARGE SCALE GENOMIC DNA]</scope>
    <source>
        <strain evidence="2">JCM 16545</strain>
    </source>
</reference>
<evidence type="ECO:0000313" key="2">
    <source>
        <dbReference type="Proteomes" id="UP001597369"/>
    </source>
</evidence>
<keyword evidence="2" id="KW-1185">Reference proteome</keyword>
<dbReference type="Pfam" id="PF13743">
    <property type="entry name" value="Thioredoxin_5"/>
    <property type="match status" value="1"/>
</dbReference>
<comment type="caution">
    <text evidence="1">The sequence shown here is derived from an EMBL/GenBank/DDBJ whole genome shotgun (WGS) entry which is preliminary data.</text>
</comment>
<gene>
    <name evidence="1" type="ORF">ACFSKU_05645</name>
</gene>
<dbReference type="SUPFAM" id="SSF52833">
    <property type="entry name" value="Thioredoxin-like"/>
    <property type="match status" value="1"/>
</dbReference>
<accession>A0ABW4WX66</accession>
<sequence length="277" mass="32028">MTEDKKTQNKESENEAGLVEIQVYTDPLCCWSWAFEPQWRKLRYEFSGKIRWRYRMAGLIPNWNTYRDPVNHVNKPIQMGPVWLEAKHLSGMPLEDKVWFHNPPVSSYPSCIAVKCAGLQSAEAAEMYLRRVREAVMLHGKDISQREVLLEVARELARESPDLLNLTEFEHELSGEAARRAFEEDLKQVRYHRISRYPALTINKPGQPGLLIVGYRPYEALVSTLKKVAPELEPVQQVKNAEEYRKFWNGATDREIEEALNSDKQGHPASAEKSFES</sequence>
<evidence type="ECO:0000313" key="1">
    <source>
        <dbReference type="EMBL" id="MFD2066360.1"/>
    </source>
</evidence>
<dbReference type="PANTHER" id="PTHR13887">
    <property type="entry name" value="GLUTATHIONE S-TRANSFERASE KAPPA"/>
    <property type="match status" value="1"/>
</dbReference>
<protein>
    <submittedName>
        <fullName evidence="1">DsbA family protein</fullName>
    </submittedName>
</protein>